<feature type="chain" id="PRO_5001488337" description="Cystatin domain-containing protein" evidence="2">
    <location>
        <begin position="17"/>
        <end position="185"/>
    </location>
</feature>
<proteinExistence type="predicted"/>
<evidence type="ECO:0000313" key="3">
    <source>
        <dbReference type="EMBL" id="EYC09784.1"/>
    </source>
</evidence>
<dbReference type="OrthoDB" id="5900908at2759"/>
<dbReference type="STRING" id="53326.A0A016U3A0"/>
<feature type="signal peptide" evidence="2">
    <location>
        <begin position="1"/>
        <end position="16"/>
    </location>
</feature>
<organism evidence="3 4">
    <name type="scientific">Ancylostoma ceylanicum</name>
    <dbReference type="NCBI Taxonomy" id="53326"/>
    <lineage>
        <taxon>Eukaryota</taxon>
        <taxon>Metazoa</taxon>
        <taxon>Ecdysozoa</taxon>
        <taxon>Nematoda</taxon>
        <taxon>Chromadorea</taxon>
        <taxon>Rhabditida</taxon>
        <taxon>Rhabditina</taxon>
        <taxon>Rhabditomorpha</taxon>
        <taxon>Strongyloidea</taxon>
        <taxon>Ancylostomatidae</taxon>
        <taxon>Ancylostomatinae</taxon>
        <taxon>Ancylostoma</taxon>
    </lineage>
</organism>
<keyword evidence="2" id="KW-0732">Signal</keyword>
<feature type="region of interest" description="Disordered" evidence="1">
    <location>
        <begin position="19"/>
        <end position="39"/>
    </location>
</feature>
<evidence type="ECO:0000256" key="1">
    <source>
        <dbReference type="SAM" id="MobiDB-lite"/>
    </source>
</evidence>
<protein>
    <recommendedName>
        <fullName evidence="5">Cystatin domain-containing protein</fullName>
    </recommendedName>
</protein>
<sequence>MAPLLLFLALIGAAQACSPTSSTTWEPITQQTPPLGRSRKRATELVVVTVVTNRKFDPSLNDTHMQTMKSLLDDYTKSKGVVYDKRMVKEAVKNVGGQFAVHYTVQNADCGEVLFPTEICCATSTGGGIGLAELSCSSERLCTRGEARGELHHTHESQMRRQASIHNQLIDNRFVWRNEADKKYC</sequence>
<dbReference type="Pfam" id="PF17619">
    <property type="entry name" value="SCVP"/>
    <property type="match status" value="1"/>
</dbReference>
<evidence type="ECO:0000313" key="4">
    <source>
        <dbReference type="Proteomes" id="UP000024635"/>
    </source>
</evidence>
<keyword evidence="4" id="KW-1185">Reference proteome</keyword>
<dbReference type="PANTHER" id="PTHR36955:SF1">
    <property type="entry name" value="SECRETED NEMATODE CLADE V PROTEIN GENE FAMILY"/>
    <property type="match status" value="1"/>
</dbReference>
<evidence type="ECO:0000256" key="2">
    <source>
        <dbReference type="SAM" id="SignalP"/>
    </source>
</evidence>
<dbReference type="EMBL" id="JARK01001395">
    <property type="protein sequence ID" value="EYC09784.1"/>
    <property type="molecule type" value="Genomic_DNA"/>
</dbReference>
<reference evidence="4" key="1">
    <citation type="journal article" date="2015" name="Nat. Genet.">
        <title>The genome and transcriptome of the zoonotic hookworm Ancylostoma ceylanicum identify infection-specific gene families.</title>
        <authorList>
            <person name="Schwarz E.M."/>
            <person name="Hu Y."/>
            <person name="Antoshechkin I."/>
            <person name="Miller M.M."/>
            <person name="Sternberg P.W."/>
            <person name="Aroian R.V."/>
        </authorList>
    </citation>
    <scope>NUCLEOTIDE SEQUENCE</scope>
    <source>
        <strain evidence="4">HY135</strain>
    </source>
</reference>
<feature type="compositionally biased region" description="Polar residues" evidence="1">
    <location>
        <begin position="19"/>
        <end position="33"/>
    </location>
</feature>
<name>A0A016U3A0_9BILA</name>
<comment type="caution">
    <text evidence="3">The sequence shown here is derived from an EMBL/GenBank/DDBJ whole genome shotgun (WGS) entry which is preliminary data.</text>
</comment>
<dbReference type="Proteomes" id="UP000024635">
    <property type="component" value="Unassembled WGS sequence"/>
</dbReference>
<evidence type="ECO:0008006" key="5">
    <source>
        <dbReference type="Google" id="ProtNLM"/>
    </source>
</evidence>
<dbReference type="AlphaFoldDB" id="A0A016U3A0"/>
<accession>A0A016U3A0</accession>
<dbReference type="InterPro" id="IPR035126">
    <property type="entry name" value="SCVP"/>
</dbReference>
<gene>
    <name evidence="3" type="primary">Acey_s0059.g3052</name>
    <name evidence="3" type="ORF">Y032_0059g3052</name>
</gene>
<dbReference type="PANTHER" id="PTHR36955">
    <property type="entry name" value="SECRETED NEMATODE CLADE V PROTEIN GENE FAMILY"/>
    <property type="match status" value="1"/>
</dbReference>